<protein>
    <submittedName>
        <fullName evidence="2">Uncharacterized protein</fullName>
    </submittedName>
</protein>
<name>A0A6J8BKT8_MYTCO</name>
<feature type="region of interest" description="Disordered" evidence="1">
    <location>
        <begin position="282"/>
        <end position="313"/>
    </location>
</feature>
<sequence>MDSRAPETSDSTKEKSACIDTITAMDRQMSETSDSTKEKSAGIDTITAMDRQMSETSDSTRKKSAAIDTISTSAMDSQMSETSDNTKEKSAGIDTINAMESQTSEPSDSTKEKSVAVDTITAMDNRAPETSDSTQEKNKSPLTLSLQWIVQRQKLQIVQRKNQSPLTLSLQWIVKRQKRQIVQRKNQLPLTLSVLVQWIVKSGIDTINAMESQTSEPSDSTKEKSVAVDTITAMDSRAPETSDSTKEKSVAIDTITAMDSQASETSDSTKEKSACIDTINEMDSQASETPDSTKEKSAGIDTFTAMDSQTLETSDMQEIKKGDKAIISITPVTIKTGNDQQTVNKDEVVYVAEPVGCSTQQEMNSTTQQKLDSPIEITQGFDFDDEDLDEQYDKNDPDYILSSEEQFSDKSLEVEYIHSLNKIHKNKDSVIGDSDISMEDEHGEASNILQWPALEKNSPKNCYSIQENNIIRDVSNPGINVRKVRKSKKASKAQMKYKKAKNEPVYDNFHSCLFCGGNRQHISSHMYVHKNIPKAKEILAKAKKDFSKLRKHGDNKHNKKVVSEGKGELILSRRPESNAVVFDSSQYGPCINCYEWLLFKNMKRHLEACTMQTVTMSR</sequence>
<dbReference type="AlphaFoldDB" id="A0A6J8BKT8"/>
<gene>
    <name evidence="2" type="ORF">MCOR_19687</name>
</gene>
<evidence type="ECO:0000313" key="2">
    <source>
        <dbReference type="EMBL" id="CAC5384001.1"/>
    </source>
</evidence>
<reference evidence="2 3" key="1">
    <citation type="submission" date="2020-06" db="EMBL/GenBank/DDBJ databases">
        <authorList>
            <person name="Li R."/>
            <person name="Bekaert M."/>
        </authorList>
    </citation>
    <scope>NUCLEOTIDE SEQUENCE [LARGE SCALE GENOMIC DNA]</scope>
    <source>
        <strain evidence="3">wild</strain>
    </source>
</reference>
<keyword evidence="3" id="KW-1185">Reference proteome</keyword>
<dbReference type="Proteomes" id="UP000507470">
    <property type="component" value="Unassembled WGS sequence"/>
</dbReference>
<feature type="compositionally biased region" description="Polar residues" evidence="1">
    <location>
        <begin position="69"/>
        <end position="83"/>
    </location>
</feature>
<dbReference type="PANTHER" id="PTHR33480">
    <property type="entry name" value="SET DOMAIN-CONTAINING PROTEIN-RELATED"/>
    <property type="match status" value="1"/>
</dbReference>
<feature type="region of interest" description="Disordered" evidence="1">
    <location>
        <begin position="25"/>
        <end position="91"/>
    </location>
</feature>
<accession>A0A6J8BKT8</accession>
<dbReference type="OrthoDB" id="6149566at2759"/>
<proteinExistence type="predicted"/>
<evidence type="ECO:0000313" key="3">
    <source>
        <dbReference type="Proteomes" id="UP000507470"/>
    </source>
</evidence>
<organism evidence="2 3">
    <name type="scientific">Mytilus coruscus</name>
    <name type="common">Sea mussel</name>
    <dbReference type="NCBI Taxonomy" id="42192"/>
    <lineage>
        <taxon>Eukaryota</taxon>
        <taxon>Metazoa</taxon>
        <taxon>Spiralia</taxon>
        <taxon>Lophotrochozoa</taxon>
        <taxon>Mollusca</taxon>
        <taxon>Bivalvia</taxon>
        <taxon>Autobranchia</taxon>
        <taxon>Pteriomorphia</taxon>
        <taxon>Mytilida</taxon>
        <taxon>Mytiloidea</taxon>
        <taxon>Mytilidae</taxon>
        <taxon>Mytilinae</taxon>
        <taxon>Mytilus</taxon>
    </lineage>
</organism>
<evidence type="ECO:0000256" key="1">
    <source>
        <dbReference type="SAM" id="MobiDB-lite"/>
    </source>
</evidence>
<dbReference type="EMBL" id="CACVKT020003474">
    <property type="protein sequence ID" value="CAC5384001.1"/>
    <property type="molecule type" value="Genomic_DNA"/>
</dbReference>